<proteinExistence type="predicted"/>
<feature type="region of interest" description="Disordered" evidence="1">
    <location>
        <begin position="36"/>
        <end position="70"/>
    </location>
</feature>
<gene>
    <name evidence="2" type="ORF">SAMN04244553_2531</name>
</gene>
<evidence type="ECO:0000313" key="2">
    <source>
        <dbReference type="EMBL" id="SNY80955.1"/>
    </source>
</evidence>
<sequence>MRDRLRFAAFGGGLVVLLGAALGIGALVGDPGGRGPEFSVTGHDESHRSTGLSGSDSGYTLADLSAPESPNRAGPLRFRIIGPDGAPVTRFAIRHEKPLHLIVARTDAAEYRHAHPAMAADGTWSVDWTWAAPGTYRVFADFAPGDGSDDLVLSGTVTVAGDEPARPLPPAAETASVDGYQVRMRDDSGDLRFTVTRDGRPVTDLEPYLGAYAHLVGLHSPSLAYLHAHPQGEVGRTSPGPEVAFHVEPPTPGPYRLYFEFAHGGSVHKAEFTREFAPVPPPAHSGGHHR</sequence>
<organism evidence="2 3">
    <name type="scientific">Nocardia amikacinitolerans</name>
    <dbReference type="NCBI Taxonomy" id="756689"/>
    <lineage>
        <taxon>Bacteria</taxon>
        <taxon>Bacillati</taxon>
        <taxon>Actinomycetota</taxon>
        <taxon>Actinomycetes</taxon>
        <taxon>Mycobacteriales</taxon>
        <taxon>Nocardiaceae</taxon>
        <taxon>Nocardia</taxon>
    </lineage>
</organism>
<name>A0A285L7M6_9NOCA</name>
<dbReference type="EMBL" id="OBEG01000002">
    <property type="protein sequence ID" value="SNY80955.1"/>
    <property type="molecule type" value="Genomic_DNA"/>
</dbReference>
<feature type="compositionally biased region" description="Polar residues" evidence="1">
    <location>
        <begin position="49"/>
        <end position="58"/>
    </location>
</feature>
<reference evidence="2 3" key="1">
    <citation type="submission" date="2017-09" db="EMBL/GenBank/DDBJ databases">
        <authorList>
            <person name="Ehlers B."/>
            <person name="Leendertz F.H."/>
        </authorList>
    </citation>
    <scope>NUCLEOTIDE SEQUENCE [LARGE SCALE GENOMIC DNA]</scope>
    <source>
        <strain evidence="2 3">DSM 45537</strain>
    </source>
</reference>
<evidence type="ECO:0000313" key="3">
    <source>
        <dbReference type="Proteomes" id="UP000219565"/>
    </source>
</evidence>
<evidence type="ECO:0008006" key="4">
    <source>
        <dbReference type="Google" id="ProtNLM"/>
    </source>
</evidence>
<dbReference type="STRING" id="1379680.GCA_001612615_02705"/>
<accession>A0A285L7M6</accession>
<dbReference type="AlphaFoldDB" id="A0A285L7M6"/>
<keyword evidence="3" id="KW-1185">Reference proteome</keyword>
<dbReference type="RefSeq" id="WP_097245055.1">
    <property type="nucleotide sequence ID" value="NZ_JAMTCV010000001.1"/>
</dbReference>
<dbReference type="OrthoDB" id="128043at2"/>
<protein>
    <recommendedName>
        <fullName evidence="4">Heavy-metal-associated domain-containing protein</fullName>
    </recommendedName>
</protein>
<dbReference type="Proteomes" id="UP000219565">
    <property type="component" value="Unassembled WGS sequence"/>
</dbReference>
<evidence type="ECO:0000256" key="1">
    <source>
        <dbReference type="SAM" id="MobiDB-lite"/>
    </source>
</evidence>